<keyword evidence="3" id="KW-1185">Reference proteome</keyword>
<sequence>MCVLSACSGDKAGETEGETSTSTTENETSADPTEAETSADPTEAETSADPTEGETGTGTTEGETGTGTTEGETGTGTTEGETGDTSLLETCVFDPPCRYESAADIADPEMSYNDALCAWTLLRDAAPSRVDHDAGGEESSLIPLGDAARSVLVVRSIGGDEVVQRCTLAEAAFFQGCIDGGPEGLGEGCAFGWGWYDGCVDEPAAVCPAA</sequence>
<evidence type="ECO:0000313" key="2">
    <source>
        <dbReference type="EMBL" id="MDC0671165.1"/>
    </source>
</evidence>
<accession>A0ABT5BAL1</accession>
<evidence type="ECO:0000313" key="3">
    <source>
        <dbReference type="Proteomes" id="UP001217838"/>
    </source>
</evidence>
<proteinExistence type="predicted"/>
<name>A0ABT5BAL1_9BACT</name>
<dbReference type="Proteomes" id="UP001217838">
    <property type="component" value="Unassembled WGS sequence"/>
</dbReference>
<gene>
    <name evidence="2" type="ORF">POL58_25640</name>
</gene>
<dbReference type="RefSeq" id="WP_272001250.1">
    <property type="nucleotide sequence ID" value="NZ_JAQNDN010000014.1"/>
</dbReference>
<feature type="compositionally biased region" description="Low complexity" evidence="1">
    <location>
        <begin position="18"/>
        <end position="29"/>
    </location>
</feature>
<feature type="region of interest" description="Disordered" evidence="1">
    <location>
        <begin position="1"/>
        <end position="87"/>
    </location>
</feature>
<protein>
    <recommendedName>
        <fullName evidence="4">Lipoprotein</fullName>
    </recommendedName>
</protein>
<feature type="compositionally biased region" description="Polar residues" evidence="1">
    <location>
        <begin position="35"/>
        <end position="49"/>
    </location>
</feature>
<evidence type="ECO:0008006" key="4">
    <source>
        <dbReference type="Google" id="ProtNLM"/>
    </source>
</evidence>
<feature type="compositionally biased region" description="Low complexity" evidence="1">
    <location>
        <begin position="53"/>
        <end position="80"/>
    </location>
</feature>
<organism evidence="2 3">
    <name type="scientific">Nannocystis radixulma</name>
    <dbReference type="NCBI Taxonomy" id="2995305"/>
    <lineage>
        <taxon>Bacteria</taxon>
        <taxon>Pseudomonadati</taxon>
        <taxon>Myxococcota</taxon>
        <taxon>Polyangia</taxon>
        <taxon>Nannocystales</taxon>
        <taxon>Nannocystaceae</taxon>
        <taxon>Nannocystis</taxon>
    </lineage>
</organism>
<dbReference type="EMBL" id="JAQNDN010000014">
    <property type="protein sequence ID" value="MDC0671165.1"/>
    <property type="molecule type" value="Genomic_DNA"/>
</dbReference>
<comment type="caution">
    <text evidence="2">The sequence shown here is derived from an EMBL/GenBank/DDBJ whole genome shotgun (WGS) entry which is preliminary data.</text>
</comment>
<reference evidence="2 3" key="1">
    <citation type="submission" date="2022-11" db="EMBL/GenBank/DDBJ databases">
        <title>Minimal conservation of predation-associated metabolite biosynthetic gene clusters underscores biosynthetic potential of Myxococcota including descriptions for ten novel species: Archangium lansinium sp. nov., Myxococcus landrumus sp. nov., Nannocystis bai.</title>
        <authorList>
            <person name="Ahearne A."/>
            <person name="Stevens C."/>
            <person name="Dowd S."/>
        </authorList>
    </citation>
    <scope>NUCLEOTIDE SEQUENCE [LARGE SCALE GENOMIC DNA]</scope>
    <source>
        <strain evidence="2 3">NCELM</strain>
    </source>
</reference>
<evidence type="ECO:0000256" key="1">
    <source>
        <dbReference type="SAM" id="MobiDB-lite"/>
    </source>
</evidence>